<comment type="caution">
    <text evidence="1">The sequence shown here is derived from an EMBL/GenBank/DDBJ whole genome shotgun (WGS) entry which is preliminary data.</text>
</comment>
<protein>
    <submittedName>
        <fullName evidence="1">Uncharacterized protein</fullName>
    </submittedName>
</protein>
<name>A0ABD1Y0J3_9MARC</name>
<organism evidence="1 2">
    <name type="scientific">Riccia fluitans</name>
    <dbReference type="NCBI Taxonomy" id="41844"/>
    <lineage>
        <taxon>Eukaryota</taxon>
        <taxon>Viridiplantae</taxon>
        <taxon>Streptophyta</taxon>
        <taxon>Embryophyta</taxon>
        <taxon>Marchantiophyta</taxon>
        <taxon>Marchantiopsida</taxon>
        <taxon>Marchantiidae</taxon>
        <taxon>Marchantiales</taxon>
        <taxon>Ricciaceae</taxon>
        <taxon>Riccia</taxon>
    </lineage>
</organism>
<evidence type="ECO:0000313" key="1">
    <source>
        <dbReference type="EMBL" id="KAL2613288.1"/>
    </source>
</evidence>
<dbReference type="Proteomes" id="UP001605036">
    <property type="component" value="Unassembled WGS sequence"/>
</dbReference>
<keyword evidence="2" id="KW-1185">Reference proteome</keyword>
<gene>
    <name evidence="1" type="ORF">R1flu_024980</name>
</gene>
<evidence type="ECO:0000313" key="2">
    <source>
        <dbReference type="Proteomes" id="UP001605036"/>
    </source>
</evidence>
<sequence length="104" mass="12211">MEDASSKEEKIERIAHRLQIRRNISDFYQLFVVEKLSIGGGNEFLWPFCATCEDLEESGRYRNEKLTSREVNHSRVEFGGKRKWRRGIETRRRGLPVTCSGSKF</sequence>
<proteinExistence type="predicted"/>
<dbReference type="EMBL" id="JBHFFA010000007">
    <property type="protein sequence ID" value="KAL2613288.1"/>
    <property type="molecule type" value="Genomic_DNA"/>
</dbReference>
<accession>A0ABD1Y0J3</accession>
<dbReference type="AlphaFoldDB" id="A0ABD1Y0J3"/>
<reference evidence="1 2" key="1">
    <citation type="submission" date="2024-09" db="EMBL/GenBank/DDBJ databases">
        <title>Chromosome-scale assembly of Riccia fluitans.</title>
        <authorList>
            <person name="Paukszto L."/>
            <person name="Sawicki J."/>
            <person name="Karawczyk K."/>
            <person name="Piernik-Szablinska J."/>
            <person name="Szczecinska M."/>
            <person name="Mazdziarz M."/>
        </authorList>
    </citation>
    <scope>NUCLEOTIDE SEQUENCE [LARGE SCALE GENOMIC DNA]</scope>
    <source>
        <strain evidence="1">Rf_01</strain>
        <tissue evidence="1">Aerial parts of the thallus</tissue>
    </source>
</reference>